<accession>A0A653NMR8</accession>
<organism evidence="1 2">
    <name type="scientific">Bacillus altitudinis</name>
    <dbReference type="NCBI Taxonomy" id="293387"/>
    <lineage>
        <taxon>Bacteria</taxon>
        <taxon>Bacillati</taxon>
        <taxon>Bacillota</taxon>
        <taxon>Bacilli</taxon>
        <taxon>Bacillales</taxon>
        <taxon>Bacillaceae</taxon>
        <taxon>Bacillus</taxon>
    </lineage>
</organism>
<dbReference type="EMBL" id="CABWLH010000009">
    <property type="protein sequence ID" value="VXB18229.1"/>
    <property type="molecule type" value="Genomic_DNA"/>
</dbReference>
<dbReference type="Proteomes" id="UP000433089">
    <property type="component" value="Unassembled WGS sequence"/>
</dbReference>
<dbReference type="AlphaFoldDB" id="A0A653NMR8"/>
<proteinExistence type="predicted"/>
<reference evidence="1 2" key="1">
    <citation type="submission" date="2019-10" db="EMBL/GenBank/DDBJ databases">
        <authorList>
            <person name="Karimi E."/>
        </authorList>
    </citation>
    <scope>NUCLEOTIDE SEQUENCE [LARGE SCALE GENOMIC DNA]</scope>
    <source>
        <strain evidence="1">Bacillus sp. 348</strain>
    </source>
</reference>
<evidence type="ECO:0000313" key="1">
    <source>
        <dbReference type="EMBL" id="VXB18229.1"/>
    </source>
</evidence>
<gene>
    <name evidence="1" type="ORF">BACI348_40108</name>
</gene>
<evidence type="ECO:0000313" key="2">
    <source>
        <dbReference type="Proteomes" id="UP000433089"/>
    </source>
</evidence>
<name>A0A653NMR8_BACAB</name>
<protein>
    <submittedName>
        <fullName evidence="1">Uncharacterized protein</fullName>
    </submittedName>
</protein>
<sequence>MSIFYHAVFTNARSIALILKNTFLGVKKEVLTSSLYNSLKNKKKGKIRDGENLLFDCI</sequence>